<keyword evidence="2" id="KW-1185">Reference proteome</keyword>
<organism evidence="1 2">
    <name type="scientific">Marmota monax</name>
    <name type="common">Woodchuck</name>
    <dbReference type="NCBI Taxonomy" id="9995"/>
    <lineage>
        <taxon>Eukaryota</taxon>
        <taxon>Metazoa</taxon>
        <taxon>Chordata</taxon>
        <taxon>Craniata</taxon>
        <taxon>Vertebrata</taxon>
        <taxon>Euteleostomi</taxon>
        <taxon>Mammalia</taxon>
        <taxon>Eutheria</taxon>
        <taxon>Euarchontoglires</taxon>
        <taxon>Glires</taxon>
        <taxon>Rodentia</taxon>
        <taxon>Sciuromorpha</taxon>
        <taxon>Sciuridae</taxon>
        <taxon>Xerinae</taxon>
        <taxon>Marmotini</taxon>
        <taxon>Marmota</taxon>
    </lineage>
</organism>
<accession>A0A5E4BBD6</accession>
<evidence type="ECO:0000313" key="1">
    <source>
        <dbReference type="EMBL" id="VTJ66928.1"/>
    </source>
</evidence>
<gene>
    <name evidence="1" type="ORF">MONAX_5E008006</name>
</gene>
<protein>
    <submittedName>
        <fullName evidence="1">Uncharacterized protein</fullName>
    </submittedName>
</protein>
<name>A0A5E4BBD6_MARMO</name>
<evidence type="ECO:0000313" key="2">
    <source>
        <dbReference type="Proteomes" id="UP000335636"/>
    </source>
</evidence>
<reference evidence="1" key="1">
    <citation type="submission" date="2019-04" db="EMBL/GenBank/DDBJ databases">
        <authorList>
            <person name="Alioto T."/>
            <person name="Alioto T."/>
        </authorList>
    </citation>
    <scope>NUCLEOTIDE SEQUENCE [LARGE SCALE GENOMIC DNA]</scope>
</reference>
<comment type="caution">
    <text evidence="1">The sequence shown here is derived from an EMBL/GenBank/DDBJ whole genome shotgun (WGS) entry which is preliminary data.</text>
</comment>
<dbReference type="EMBL" id="CABDUW010000358">
    <property type="protein sequence ID" value="VTJ66928.1"/>
    <property type="molecule type" value="Genomic_DNA"/>
</dbReference>
<dbReference type="AlphaFoldDB" id="A0A5E4BBD6"/>
<sequence>MSYPFLLHAQACGSTSAVTKFTQRTVFLEKTSGILSGPAQYAQVGKRALVLTGSRAPGSFSMAHQPPRPPLVRRPHLGMVGTGPRCSVASGQVDCNRWESGVRHHCVSVRSLAVGLKEKTINWISPIINPLFLSPAPAVVNFSALQILSSEKVSSVSVQREGTFLGPSALLSKPVCLRSSTLRTAGPAGNPECGKDLLKGSQICELSQSRP</sequence>
<proteinExistence type="predicted"/>
<dbReference type="Proteomes" id="UP000335636">
    <property type="component" value="Unassembled WGS sequence"/>
</dbReference>